<comment type="caution">
    <text evidence="6">The sequence shown here is derived from an EMBL/GenBank/DDBJ whole genome shotgun (WGS) entry which is preliminary data.</text>
</comment>
<dbReference type="RefSeq" id="WP_129601462.1">
    <property type="nucleotide sequence ID" value="NZ_SBLB01000002.1"/>
</dbReference>
<feature type="transmembrane region" description="Helical" evidence="4">
    <location>
        <begin position="145"/>
        <end position="163"/>
    </location>
</feature>
<accession>A0A4V1RWH7</accession>
<dbReference type="GO" id="GO:0003700">
    <property type="term" value="F:DNA-binding transcription factor activity"/>
    <property type="evidence" value="ECO:0007669"/>
    <property type="project" value="InterPro"/>
</dbReference>
<feature type="transmembrane region" description="Helical" evidence="4">
    <location>
        <begin position="184"/>
        <end position="209"/>
    </location>
</feature>
<keyword evidence="3" id="KW-0804">Transcription</keyword>
<feature type="transmembrane region" description="Helical" evidence="4">
    <location>
        <begin position="221"/>
        <end position="238"/>
    </location>
</feature>
<protein>
    <submittedName>
        <fullName evidence="6">AraC family transcriptional regulator</fullName>
    </submittedName>
</protein>
<gene>
    <name evidence="6" type="ORF">EQG79_10625</name>
</gene>
<keyword evidence="4" id="KW-0812">Transmembrane</keyword>
<dbReference type="InterPro" id="IPR018060">
    <property type="entry name" value="HTH_AraC"/>
</dbReference>
<keyword evidence="4" id="KW-0472">Membrane</keyword>
<proteinExistence type="predicted"/>
<keyword evidence="4" id="KW-1133">Transmembrane helix</keyword>
<dbReference type="InterPro" id="IPR009057">
    <property type="entry name" value="Homeodomain-like_sf"/>
</dbReference>
<organism evidence="6 7">
    <name type="scientific">Spirosoma sordidisoli</name>
    <dbReference type="NCBI Taxonomy" id="2502893"/>
    <lineage>
        <taxon>Bacteria</taxon>
        <taxon>Pseudomonadati</taxon>
        <taxon>Bacteroidota</taxon>
        <taxon>Cytophagia</taxon>
        <taxon>Cytophagales</taxon>
        <taxon>Cytophagaceae</taxon>
        <taxon>Spirosoma</taxon>
    </lineage>
</organism>
<feature type="transmembrane region" description="Helical" evidence="4">
    <location>
        <begin position="103"/>
        <end position="125"/>
    </location>
</feature>
<dbReference type="GO" id="GO:0043565">
    <property type="term" value="F:sequence-specific DNA binding"/>
    <property type="evidence" value="ECO:0007669"/>
    <property type="project" value="InterPro"/>
</dbReference>
<feature type="transmembrane region" description="Helical" evidence="4">
    <location>
        <begin position="71"/>
        <end position="88"/>
    </location>
</feature>
<keyword evidence="2" id="KW-0238">DNA-binding</keyword>
<dbReference type="PROSITE" id="PS01124">
    <property type="entry name" value="HTH_ARAC_FAMILY_2"/>
    <property type="match status" value="1"/>
</dbReference>
<evidence type="ECO:0000259" key="5">
    <source>
        <dbReference type="PROSITE" id="PS01124"/>
    </source>
</evidence>
<dbReference type="Pfam" id="PF12833">
    <property type="entry name" value="HTH_18"/>
    <property type="match status" value="1"/>
</dbReference>
<sequence length="407" mass="47205">MTFYFSAYSTPLLFGFVQGWVYAILLWIRGRREERLSDILLGWVLVGCSLNIWEYMLGFGGIEVLWRELEFFPRTLGYLFPVLCYFYLKSQVNAEFRFSRRDLWHAVPFLVFVVYHVSVFAMGPAFVSEWEKTVHYPYHLDTAEFVIGIGIDILYLYWALQLYRQYHSWIRNQFSEIDTISFRWFRNFMIAMAVTSLFNLVMTLISLAFNLNFWQDWWDELAGVALIYYVSIEGYAQVQVARRLRFHNETVPVQTPDAVLLPANAMPVAVSTTDSAAPDTDEDRNATLLPPDLSDRLTKLLDYMAAEKPYLDPDLSLADLARRLHTNPVILSQVINTGTGKNFNDFINEYRVDEFKRQVRDPATTHLSFLGLALNCGFNSKATFNRAFRKFTGTSPGEFLNELKKVA</sequence>
<keyword evidence="7" id="KW-1185">Reference proteome</keyword>
<dbReference type="SUPFAM" id="SSF46689">
    <property type="entry name" value="Homeodomain-like"/>
    <property type="match status" value="1"/>
</dbReference>
<dbReference type="Gene3D" id="1.10.10.60">
    <property type="entry name" value="Homeodomain-like"/>
    <property type="match status" value="2"/>
</dbReference>
<dbReference type="PANTHER" id="PTHR43280">
    <property type="entry name" value="ARAC-FAMILY TRANSCRIPTIONAL REGULATOR"/>
    <property type="match status" value="1"/>
</dbReference>
<evidence type="ECO:0000313" key="6">
    <source>
        <dbReference type="EMBL" id="RYC70308.1"/>
    </source>
</evidence>
<dbReference type="Proteomes" id="UP000290407">
    <property type="component" value="Unassembled WGS sequence"/>
</dbReference>
<evidence type="ECO:0000256" key="1">
    <source>
        <dbReference type="ARBA" id="ARBA00023015"/>
    </source>
</evidence>
<evidence type="ECO:0000313" key="7">
    <source>
        <dbReference type="Proteomes" id="UP000290407"/>
    </source>
</evidence>
<feature type="transmembrane region" description="Helical" evidence="4">
    <location>
        <begin position="40"/>
        <end position="59"/>
    </location>
</feature>
<evidence type="ECO:0000256" key="4">
    <source>
        <dbReference type="SAM" id="Phobius"/>
    </source>
</evidence>
<feature type="domain" description="HTH araC/xylS-type" evidence="5">
    <location>
        <begin position="295"/>
        <end position="402"/>
    </location>
</feature>
<evidence type="ECO:0000256" key="2">
    <source>
        <dbReference type="ARBA" id="ARBA00023125"/>
    </source>
</evidence>
<reference evidence="6 7" key="1">
    <citation type="submission" date="2019-01" db="EMBL/GenBank/DDBJ databases">
        <title>Spirosoma flava sp. nov., a propanil-degrading bacterium isolated from herbicide-contaminated soil.</title>
        <authorList>
            <person name="Zhang L."/>
            <person name="Jiang J.-D."/>
        </authorList>
    </citation>
    <scope>NUCLEOTIDE SEQUENCE [LARGE SCALE GENOMIC DNA]</scope>
    <source>
        <strain evidence="6 7">TY50</strain>
    </source>
</reference>
<feature type="transmembrane region" description="Helical" evidence="4">
    <location>
        <begin position="6"/>
        <end position="28"/>
    </location>
</feature>
<dbReference type="AlphaFoldDB" id="A0A4V1RWH7"/>
<dbReference type="EMBL" id="SBLB01000002">
    <property type="protein sequence ID" value="RYC70308.1"/>
    <property type="molecule type" value="Genomic_DNA"/>
</dbReference>
<name>A0A4V1RWH7_9BACT</name>
<dbReference type="PANTHER" id="PTHR43280:SF29">
    <property type="entry name" value="ARAC-FAMILY TRANSCRIPTIONAL REGULATOR"/>
    <property type="match status" value="1"/>
</dbReference>
<keyword evidence="1" id="KW-0805">Transcription regulation</keyword>
<evidence type="ECO:0000256" key="3">
    <source>
        <dbReference type="ARBA" id="ARBA00023163"/>
    </source>
</evidence>
<dbReference type="SMART" id="SM00342">
    <property type="entry name" value="HTH_ARAC"/>
    <property type="match status" value="1"/>
</dbReference>